<keyword evidence="8" id="KW-1185">Reference proteome</keyword>
<gene>
    <name evidence="7" type="ORF">PSTEL_05940</name>
</gene>
<dbReference type="STRING" id="169760.PSTEL_05940"/>
<comment type="similarity">
    <text evidence="1 4">Belongs to the D-isomer specific 2-hydroxyacid dehydrogenase family.</text>
</comment>
<dbReference type="HOGENOM" id="CLU_019796_1_0_9"/>
<sequence>MTKSIVCLQTLTDEQREAVTQASPGYTFVQSEAKNPDMNALADAEIIIGWTKNISDTVLREGGPLRWVQSWSAGVDTMPLQALEEHNICLTSASGVHSKPIAQVIFGFMLIFARKFHTAIRNQESRLWIGREHMDSTELTGKTVVIVGTGEIGSETARIAKAFDMRTVGVRRSGEPLPGFDEMFETAQLKEAVSTGDYVINTLPLTDDTHHLFDASIFSSFKEGSCYINIGRGGTTDTEALVDALNEGKLSGAGLDVFENEPLPSDHPLWGMKQVVITPHVAGATDYYADRVVAIFAENMKSYLSSGRPSRNVVDYARQY</sequence>
<dbReference type="InterPro" id="IPR036291">
    <property type="entry name" value="NAD(P)-bd_dom_sf"/>
</dbReference>
<dbReference type="Gene3D" id="3.40.50.720">
    <property type="entry name" value="NAD(P)-binding Rossmann-like Domain"/>
    <property type="match status" value="2"/>
</dbReference>
<reference evidence="7 8" key="1">
    <citation type="submission" date="2014-08" db="EMBL/GenBank/DDBJ databases">
        <title>Comparative genomics of the Paenibacillus odorifer group.</title>
        <authorList>
            <person name="den Bakker H.C."/>
            <person name="Tsai Y.-C."/>
            <person name="Martin N."/>
            <person name="Korlach J."/>
            <person name="Wiedmann M."/>
        </authorList>
    </citation>
    <scope>NUCLEOTIDE SEQUENCE [LARGE SCALE GENOMIC DNA]</scope>
    <source>
        <strain evidence="7 8">DSM 14472</strain>
    </source>
</reference>
<dbReference type="FunFam" id="3.40.50.720:FF:000363">
    <property type="entry name" value="D-isomer specific 2-hydroxyacid dehydrogenase"/>
    <property type="match status" value="1"/>
</dbReference>
<evidence type="ECO:0000259" key="5">
    <source>
        <dbReference type="Pfam" id="PF00389"/>
    </source>
</evidence>
<evidence type="ECO:0000256" key="4">
    <source>
        <dbReference type="RuleBase" id="RU003719"/>
    </source>
</evidence>
<evidence type="ECO:0000313" key="8">
    <source>
        <dbReference type="Proteomes" id="UP000029507"/>
    </source>
</evidence>
<dbReference type="RefSeq" id="WP_038694073.1">
    <property type="nucleotide sequence ID" value="NZ_CP009286.1"/>
</dbReference>
<evidence type="ECO:0000256" key="3">
    <source>
        <dbReference type="ARBA" id="ARBA00023027"/>
    </source>
</evidence>
<dbReference type="SUPFAM" id="SSF51735">
    <property type="entry name" value="NAD(P)-binding Rossmann-fold domains"/>
    <property type="match status" value="1"/>
</dbReference>
<accession>A0A089LRI2</accession>
<dbReference type="InterPro" id="IPR006140">
    <property type="entry name" value="D-isomer_DH_NAD-bd"/>
</dbReference>
<dbReference type="EMBL" id="CP009286">
    <property type="protein sequence ID" value="AIQ62710.1"/>
    <property type="molecule type" value="Genomic_DNA"/>
</dbReference>
<protein>
    <submittedName>
        <fullName evidence="7">2-hydroxyacid dehydrogenase</fullName>
    </submittedName>
</protein>
<name>A0A089LRI2_9BACL</name>
<evidence type="ECO:0000313" key="7">
    <source>
        <dbReference type="EMBL" id="AIQ62710.1"/>
    </source>
</evidence>
<keyword evidence="2 4" id="KW-0560">Oxidoreductase</keyword>
<dbReference type="KEGG" id="pste:PSTEL_05940"/>
<dbReference type="InterPro" id="IPR006139">
    <property type="entry name" value="D-isomer_2_OHA_DH_cat_dom"/>
</dbReference>
<dbReference type="GO" id="GO:0051287">
    <property type="term" value="F:NAD binding"/>
    <property type="evidence" value="ECO:0007669"/>
    <property type="project" value="InterPro"/>
</dbReference>
<dbReference type="OrthoDB" id="9805416at2"/>
<evidence type="ECO:0000259" key="6">
    <source>
        <dbReference type="Pfam" id="PF02826"/>
    </source>
</evidence>
<dbReference type="CDD" id="cd05300">
    <property type="entry name" value="2-Hacid_dh_1"/>
    <property type="match status" value="1"/>
</dbReference>
<dbReference type="AlphaFoldDB" id="A0A089LRI2"/>
<dbReference type="PANTHER" id="PTHR43333">
    <property type="entry name" value="2-HACID_DH_C DOMAIN-CONTAINING PROTEIN"/>
    <property type="match status" value="1"/>
</dbReference>
<dbReference type="GO" id="GO:0016616">
    <property type="term" value="F:oxidoreductase activity, acting on the CH-OH group of donors, NAD or NADP as acceptor"/>
    <property type="evidence" value="ECO:0007669"/>
    <property type="project" value="InterPro"/>
</dbReference>
<dbReference type="Pfam" id="PF00389">
    <property type="entry name" value="2-Hacid_dh"/>
    <property type="match status" value="1"/>
</dbReference>
<dbReference type="PANTHER" id="PTHR43333:SF1">
    <property type="entry name" value="D-ISOMER SPECIFIC 2-HYDROXYACID DEHYDROGENASE NAD-BINDING DOMAIN-CONTAINING PROTEIN"/>
    <property type="match status" value="1"/>
</dbReference>
<dbReference type="Pfam" id="PF02826">
    <property type="entry name" value="2-Hacid_dh_C"/>
    <property type="match status" value="1"/>
</dbReference>
<organism evidence="7 8">
    <name type="scientific">Paenibacillus stellifer</name>
    <dbReference type="NCBI Taxonomy" id="169760"/>
    <lineage>
        <taxon>Bacteria</taxon>
        <taxon>Bacillati</taxon>
        <taxon>Bacillota</taxon>
        <taxon>Bacilli</taxon>
        <taxon>Bacillales</taxon>
        <taxon>Paenibacillaceae</taxon>
        <taxon>Paenibacillus</taxon>
    </lineage>
</organism>
<proteinExistence type="inferred from homology"/>
<feature type="domain" description="D-isomer specific 2-hydroxyacid dehydrogenase catalytic" evidence="5">
    <location>
        <begin position="25"/>
        <end position="313"/>
    </location>
</feature>
<dbReference type="Proteomes" id="UP000029507">
    <property type="component" value="Chromosome"/>
</dbReference>
<dbReference type="SUPFAM" id="SSF52283">
    <property type="entry name" value="Formate/glycerate dehydrogenase catalytic domain-like"/>
    <property type="match status" value="1"/>
</dbReference>
<evidence type="ECO:0000256" key="1">
    <source>
        <dbReference type="ARBA" id="ARBA00005854"/>
    </source>
</evidence>
<feature type="domain" description="D-isomer specific 2-hydroxyacid dehydrogenase NAD-binding" evidence="6">
    <location>
        <begin position="107"/>
        <end position="282"/>
    </location>
</feature>
<evidence type="ECO:0000256" key="2">
    <source>
        <dbReference type="ARBA" id="ARBA00023002"/>
    </source>
</evidence>
<keyword evidence="3" id="KW-0520">NAD</keyword>